<proteinExistence type="predicted"/>
<dbReference type="AlphaFoldDB" id="A0A4Z2EHA2"/>
<dbReference type="Proteomes" id="UP000314294">
    <property type="component" value="Unassembled WGS sequence"/>
</dbReference>
<evidence type="ECO:0000256" key="1">
    <source>
        <dbReference type="SAM" id="MobiDB-lite"/>
    </source>
</evidence>
<feature type="compositionally biased region" description="Low complexity" evidence="1">
    <location>
        <begin position="32"/>
        <end position="76"/>
    </location>
</feature>
<feature type="region of interest" description="Disordered" evidence="1">
    <location>
        <begin position="32"/>
        <end position="93"/>
    </location>
</feature>
<gene>
    <name evidence="2" type="ORF">EYF80_061557</name>
</gene>
<evidence type="ECO:0000313" key="3">
    <source>
        <dbReference type="Proteomes" id="UP000314294"/>
    </source>
</evidence>
<dbReference type="EMBL" id="SRLO01007060">
    <property type="protein sequence ID" value="TNN28297.1"/>
    <property type="molecule type" value="Genomic_DNA"/>
</dbReference>
<sequence length="123" mass="13046">MWEELHETLTGSRSEKSLSTFAFFPFLLRLGASSSSSSSSSSSISAPASSPAARGASPSAGGELLSRSSSARLSSGIRVPRSRSRQRDKVATTAPRVWAWRAAGRLSFMFHSVPEGRSRRGGA</sequence>
<reference evidence="2 3" key="1">
    <citation type="submission" date="2019-03" db="EMBL/GenBank/DDBJ databases">
        <title>First draft genome of Liparis tanakae, snailfish: a comprehensive survey of snailfish specific genes.</title>
        <authorList>
            <person name="Kim W."/>
            <person name="Song I."/>
            <person name="Jeong J.-H."/>
            <person name="Kim D."/>
            <person name="Kim S."/>
            <person name="Ryu S."/>
            <person name="Song J.Y."/>
            <person name="Lee S.K."/>
        </authorList>
    </citation>
    <scope>NUCLEOTIDE SEQUENCE [LARGE SCALE GENOMIC DNA]</scope>
    <source>
        <tissue evidence="2">Muscle</tissue>
    </source>
</reference>
<keyword evidence="3" id="KW-1185">Reference proteome</keyword>
<protein>
    <submittedName>
        <fullName evidence="2">Uncharacterized protein</fullName>
    </submittedName>
</protein>
<comment type="caution">
    <text evidence="2">The sequence shown here is derived from an EMBL/GenBank/DDBJ whole genome shotgun (WGS) entry which is preliminary data.</text>
</comment>
<accession>A0A4Z2EHA2</accession>
<organism evidence="2 3">
    <name type="scientific">Liparis tanakae</name>
    <name type="common">Tanaka's snailfish</name>
    <dbReference type="NCBI Taxonomy" id="230148"/>
    <lineage>
        <taxon>Eukaryota</taxon>
        <taxon>Metazoa</taxon>
        <taxon>Chordata</taxon>
        <taxon>Craniata</taxon>
        <taxon>Vertebrata</taxon>
        <taxon>Euteleostomi</taxon>
        <taxon>Actinopterygii</taxon>
        <taxon>Neopterygii</taxon>
        <taxon>Teleostei</taxon>
        <taxon>Neoteleostei</taxon>
        <taxon>Acanthomorphata</taxon>
        <taxon>Eupercaria</taxon>
        <taxon>Perciformes</taxon>
        <taxon>Cottioidei</taxon>
        <taxon>Cottales</taxon>
        <taxon>Liparidae</taxon>
        <taxon>Liparis</taxon>
    </lineage>
</organism>
<name>A0A4Z2EHA2_9TELE</name>
<evidence type="ECO:0000313" key="2">
    <source>
        <dbReference type="EMBL" id="TNN28297.1"/>
    </source>
</evidence>